<keyword evidence="16" id="KW-1185">Reference proteome</keyword>
<evidence type="ECO:0000313" key="16">
    <source>
        <dbReference type="Proteomes" id="UP000800200"/>
    </source>
</evidence>
<dbReference type="InterPro" id="IPR045087">
    <property type="entry name" value="Cu-oxidase_fam"/>
</dbReference>
<evidence type="ECO:0000256" key="8">
    <source>
        <dbReference type="ARBA" id="ARBA00023180"/>
    </source>
</evidence>
<dbReference type="Pfam" id="PF07732">
    <property type="entry name" value="Cu-oxidase_3"/>
    <property type="match status" value="1"/>
</dbReference>
<reference evidence="15" key="1">
    <citation type="journal article" date="2020" name="Stud. Mycol.">
        <title>101 Dothideomycetes genomes: a test case for predicting lifestyles and emergence of pathogens.</title>
        <authorList>
            <person name="Haridas S."/>
            <person name="Albert R."/>
            <person name="Binder M."/>
            <person name="Bloem J."/>
            <person name="Labutti K."/>
            <person name="Salamov A."/>
            <person name="Andreopoulos B."/>
            <person name="Baker S."/>
            <person name="Barry K."/>
            <person name="Bills G."/>
            <person name="Bluhm B."/>
            <person name="Cannon C."/>
            <person name="Castanera R."/>
            <person name="Culley D."/>
            <person name="Daum C."/>
            <person name="Ezra D."/>
            <person name="Gonzalez J."/>
            <person name="Henrissat B."/>
            <person name="Kuo A."/>
            <person name="Liang C."/>
            <person name="Lipzen A."/>
            <person name="Lutzoni F."/>
            <person name="Magnuson J."/>
            <person name="Mondo S."/>
            <person name="Nolan M."/>
            <person name="Ohm R."/>
            <person name="Pangilinan J."/>
            <person name="Park H.-J."/>
            <person name="Ramirez L."/>
            <person name="Alfaro M."/>
            <person name="Sun H."/>
            <person name="Tritt A."/>
            <person name="Yoshinaga Y."/>
            <person name="Zwiers L.-H."/>
            <person name="Turgeon B."/>
            <person name="Goodwin S."/>
            <person name="Spatafora J."/>
            <person name="Crous P."/>
            <person name="Grigoriev I."/>
        </authorList>
    </citation>
    <scope>NUCLEOTIDE SEQUENCE</scope>
    <source>
        <strain evidence="15">CBS 207.26</strain>
    </source>
</reference>
<dbReference type="GO" id="GO:0052716">
    <property type="term" value="F:hydroquinone:oxygen oxidoreductase activity"/>
    <property type="evidence" value="ECO:0007669"/>
    <property type="project" value="UniProtKB-EC"/>
</dbReference>
<evidence type="ECO:0000256" key="11">
    <source>
        <dbReference type="SAM" id="SignalP"/>
    </source>
</evidence>
<evidence type="ECO:0000256" key="6">
    <source>
        <dbReference type="ARBA" id="ARBA00023002"/>
    </source>
</evidence>
<dbReference type="GO" id="GO:0046274">
    <property type="term" value="P:lignin catabolic process"/>
    <property type="evidence" value="ECO:0007669"/>
    <property type="project" value="UniProtKB-KW"/>
</dbReference>
<dbReference type="GO" id="GO:0005507">
    <property type="term" value="F:copper ion binding"/>
    <property type="evidence" value="ECO:0007669"/>
    <property type="project" value="InterPro"/>
</dbReference>
<evidence type="ECO:0000259" key="14">
    <source>
        <dbReference type="Pfam" id="PF07732"/>
    </source>
</evidence>
<dbReference type="InterPro" id="IPR033138">
    <property type="entry name" value="Cu_oxidase_CS"/>
</dbReference>
<dbReference type="PROSITE" id="PS00079">
    <property type="entry name" value="MULTICOPPER_OXIDASE1"/>
    <property type="match status" value="1"/>
</dbReference>
<evidence type="ECO:0000256" key="2">
    <source>
        <dbReference type="ARBA" id="ARBA00001935"/>
    </source>
</evidence>
<gene>
    <name evidence="15" type="ORF">K469DRAFT_658459</name>
</gene>
<comment type="cofactor">
    <cofactor evidence="2">
        <name>Cu cation</name>
        <dbReference type="ChEBI" id="CHEBI:23378"/>
    </cofactor>
</comment>
<evidence type="ECO:0000259" key="12">
    <source>
        <dbReference type="Pfam" id="PF00394"/>
    </source>
</evidence>
<dbReference type="InterPro" id="IPR011706">
    <property type="entry name" value="Cu-oxidase_C"/>
</dbReference>
<dbReference type="CDD" id="cd13901">
    <property type="entry name" value="CuRO_3_MaLCC_like"/>
    <property type="match status" value="1"/>
</dbReference>
<evidence type="ECO:0000256" key="9">
    <source>
        <dbReference type="ARBA" id="ARBA00023185"/>
    </source>
</evidence>
<dbReference type="PANTHER" id="PTHR11709">
    <property type="entry name" value="MULTI-COPPER OXIDASE"/>
    <property type="match status" value="1"/>
</dbReference>
<evidence type="ECO:0000256" key="1">
    <source>
        <dbReference type="ARBA" id="ARBA00000349"/>
    </source>
</evidence>
<evidence type="ECO:0000256" key="5">
    <source>
        <dbReference type="ARBA" id="ARBA00022723"/>
    </source>
</evidence>
<dbReference type="Pfam" id="PF07731">
    <property type="entry name" value="Cu-oxidase_2"/>
    <property type="match status" value="1"/>
</dbReference>
<feature type="chain" id="PRO_5025440119" description="laccase" evidence="11">
    <location>
        <begin position="19"/>
        <end position="609"/>
    </location>
</feature>
<dbReference type="AlphaFoldDB" id="A0A6A6ECF6"/>
<dbReference type="Proteomes" id="UP000800200">
    <property type="component" value="Unassembled WGS sequence"/>
</dbReference>
<keyword evidence="7" id="KW-0186">Copper</keyword>
<dbReference type="CDD" id="cd13854">
    <property type="entry name" value="CuRO_1_MaLCC_like"/>
    <property type="match status" value="1"/>
</dbReference>
<dbReference type="InterPro" id="IPR008972">
    <property type="entry name" value="Cupredoxin"/>
</dbReference>
<organism evidence="15 16">
    <name type="scientific">Zopfia rhizophila CBS 207.26</name>
    <dbReference type="NCBI Taxonomy" id="1314779"/>
    <lineage>
        <taxon>Eukaryota</taxon>
        <taxon>Fungi</taxon>
        <taxon>Dikarya</taxon>
        <taxon>Ascomycota</taxon>
        <taxon>Pezizomycotina</taxon>
        <taxon>Dothideomycetes</taxon>
        <taxon>Dothideomycetes incertae sedis</taxon>
        <taxon>Zopfiaceae</taxon>
        <taxon>Zopfia</taxon>
    </lineage>
</organism>
<evidence type="ECO:0000259" key="13">
    <source>
        <dbReference type="Pfam" id="PF07731"/>
    </source>
</evidence>
<dbReference type="SUPFAM" id="SSF49503">
    <property type="entry name" value="Cupredoxins"/>
    <property type="match status" value="3"/>
</dbReference>
<dbReference type="InterPro" id="IPR011707">
    <property type="entry name" value="Cu-oxidase-like_N"/>
</dbReference>
<keyword evidence="11" id="KW-0732">Signal</keyword>
<keyword evidence="5" id="KW-0479">Metal-binding</keyword>
<keyword evidence="8" id="KW-0325">Glycoprotein</keyword>
<name>A0A6A6ECF6_9PEZI</name>
<dbReference type="Gene3D" id="2.60.40.420">
    <property type="entry name" value="Cupredoxins - blue copper proteins"/>
    <property type="match status" value="3"/>
</dbReference>
<evidence type="ECO:0000256" key="10">
    <source>
        <dbReference type="SAM" id="MobiDB-lite"/>
    </source>
</evidence>
<accession>A0A6A6ECF6</accession>
<dbReference type="PROSITE" id="PS00080">
    <property type="entry name" value="MULTICOPPER_OXIDASE2"/>
    <property type="match status" value="1"/>
</dbReference>
<dbReference type="Pfam" id="PF00394">
    <property type="entry name" value="Cu-oxidase"/>
    <property type="match status" value="1"/>
</dbReference>
<comment type="catalytic activity">
    <reaction evidence="1">
        <text>4 hydroquinone + O2 = 4 benzosemiquinone + 2 H2O</text>
        <dbReference type="Rhea" id="RHEA:11276"/>
        <dbReference type="ChEBI" id="CHEBI:15377"/>
        <dbReference type="ChEBI" id="CHEBI:15379"/>
        <dbReference type="ChEBI" id="CHEBI:17594"/>
        <dbReference type="ChEBI" id="CHEBI:17977"/>
        <dbReference type="EC" id="1.10.3.2"/>
    </reaction>
</comment>
<sequence>MLLLRTACWLTLSSLSFAGTIRHEAAALKPAPALVERQAPTTTKVPDGACTNGPQTRNCWSNGFSISTDFDDKAPPAGTTVTYHLEITNTTLDPDKNGGRLAMLINNQYPGPVLRAKWGDTLVINVKNSLHDNGTGIHWHGVRQLNSCQHDGVGGVTECPIAPGETRQYVFKCTQFGTTWYHSHWSAQYGEGVVGTLIIDGPATANYDVDLGTLPITDWFYKPVFELNERAQHSGPPLPDNILVNGTHVNGNGGGSYFKMTVTKGKRYRIRLINTSVDSVFHVSIDGHPFTVITSDFVPIRSFVADQLALNIGQRYDVVINANQTAGNYWFRVGVGTACGSNAILGANVTVGAILHYEGASDGNPTSSGVTLKTDCTDETNLTPFVPNQVPTSVVPKELDLDFFVDSAQNNLFRWTINGSTHIVDWNQPSLKTTLEGDTVGGNNTNLYEMPEANKWYVWWVQTTSVIRLAHPIHLHGHDFYILGRGDGRWDGTTNGLTFNNPTRRDVATLPAGGYLLLAFPADNPGLWVMHCHIAWHASQGLSVQFLERKNEIKGALGNTDEFNKGCREWNKYWTPGNHPYEQTDSGLKRRWQPPQLGSMRHSGSVWRS</sequence>
<dbReference type="EMBL" id="ML994620">
    <property type="protein sequence ID" value="KAF2189541.1"/>
    <property type="molecule type" value="Genomic_DNA"/>
</dbReference>
<evidence type="ECO:0000313" key="15">
    <source>
        <dbReference type="EMBL" id="KAF2189541.1"/>
    </source>
</evidence>
<comment type="similarity">
    <text evidence="3">Belongs to the multicopper oxidase family.</text>
</comment>
<feature type="region of interest" description="Disordered" evidence="10">
    <location>
        <begin position="581"/>
        <end position="609"/>
    </location>
</feature>
<feature type="domain" description="Plastocyanin-like" evidence="14">
    <location>
        <begin position="87"/>
        <end position="202"/>
    </location>
</feature>
<dbReference type="OrthoDB" id="2121828at2759"/>
<feature type="signal peptide" evidence="11">
    <location>
        <begin position="1"/>
        <end position="18"/>
    </location>
</feature>
<dbReference type="FunFam" id="2.60.40.420:FF:000045">
    <property type="entry name" value="Laccase 2"/>
    <property type="match status" value="1"/>
</dbReference>
<dbReference type="EC" id="1.10.3.2" evidence="4"/>
<evidence type="ECO:0000256" key="3">
    <source>
        <dbReference type="ARBA" id="ARBA00010609"/>
    </source>
</evidence>
<dbReference type="InterPro" id="IPR001117">
    <property type="entry name" value="Cu-oxidase_2nd"/>
</dbReference>
<proteinExistence type="inferred from homology"/>
<feature type="domain" description="Plastocyanin-like" evidence="13">
    <location>
        <begin position="434"/>
        <end position="551"/>
    </location>
</feature>
<keyword evidence="9" id="KW-0439">Lignin degradation</keyword>
<evidence type="ECO:0000256" key="7">
    <source>
        <dbReference type="ARBA" id="ARBA00023008"/>
    </source>
</evidence>
<dbReference type="FunFam" id="2.60.40.420:FF:000021">
    <property type="entry name" value="Extracellular dihydrogeodin oxidase/laccase"/>
    <property type="match status" value="1"/>
</dbReference>
<feature type="domain" description="Plastocyanin-like" evidence="12">
    <location>
        <begin position="213"/>
        <end position="360"/>
    </location>
</feature>
<dbReference type="PANTHER" id="PTHR11709:SF87">
    <property type="entry name" value="LACCASE"/>
    <property type="match status" value="1"/>
</dbReference>
<dbReference type="InterPro" id="IPR002355">
    <property type="entry name" value="Cu_oxidase_Cu_BS"/>
</dbReference>
<keyword evidence="6" id="KW-0560">Oxidoreductase</keyword>
<dbReference type="CDD" id="cd13880">
    <property type="entry name" value="CuRO_2_MaLCC_like"/>
    <property type="match status" value="1"/>
</dbReference>
<evidence type="ECO:0000256" key="4">
    <source>
        <dbReference type="ARBA" id="ARBA00012297"/>
    </source>
</evidence>
<protein>
    <recommendedName>
        <fullName evidence="4">laccase</fullName>
        <ecNumber evidence="4">1.10.3.2</ecNumber>
    </recommendedName>
</protein>